<evidence type="ECO:0000313" key="2">
    <source>
        <dbReference type="EMBL" id="AYV46689.1"/>
    </source>
</evidence>
<dbReference type="InterPro" id="IPR025357">
    <property type="entry name" value="DUF4261"/>
</dbReference>
<dbReference type="Proteomes" id="UP000234483">
    <property type="component" value="Unassembled WGS sequence"/>
</dbReference>
<dbReference type="Proteomes" id="UP000281192">
    <property type="component" value="Chromosome"/>
</dbReference>
<evidence type="ECO:0000313" key="3">
    <source>
        <dbReference type="EMBL" id="PLR07926.1"/>
    </source>
</evidence>
<dbReference type="KEGG" id="cfh:C1707_10665"/>
<evidence type="ECO:0000313" key="4">
    <source>
        <dbReference type="Proteomes" id="UP000234483"/>
    </source>
</evidence>
<protein>
    <recommendedName>
        <fullName evidence="1">DUF4261 domain-containing protein</fullName>
    </recommendedName>
</protein>
<reference evidence="2 5" key="2">
    <citation type="submission" date="2018-01" db="EMBL/GenBank/DDBJ databases">
        <title>Complete genome sequence of Caulobacter flavus RHGG3.</title>
        <authorList>
            <person name="Yang E."/>
        </authorList>
    </citation>
    <scope>NUCLEOTIDE SEQUENCE [LARGE SCALE GENOMIC DNA]</scope>
    <source>
        <strain evidence="2 5">RHGG3</strain>
    </source>
</reference>
<sequence>MIALLVDGPLTFRPNQLVELLNSLDEAHRWTHTRPDLDGDDAAITDDTLGLICEGPHGGIMTVMDLGQPLDAGLVEEARVRSWWYGEADRAAGHRKHWVIAGGRAEGWEAAVLRAKVSTLVAAMLIRDNPSIVAVWNGVNGTLFTPDSVVQDLGFVARGQVPVMFWIFNALHDLTDGNVSMSTGGLAPFLGYELEFWNAPRSKEVVVEQLNGVLNYLLAMGPIIQSGQTIGMSGGAETLRCDFGPSRTERNAPTTALQLTFVDGPAAAKPKPSFLGKLFGRA</sequence>
<dbReference type="EMBL" id="CP026100">
    <property type="protein sequence ID" value="AYV46689.1"/>
    <property type="molecule type" value="Genomic_DNA"/>
</dbReference>
<dbReference type="EMBL" id="PJRQ01000044">
    <property type="protein sequence ID" value="PLR07926.1"/>
    <property type="molecule type" value="Genomic_DNA"/>
</dbReference>
<evidence type="ECO:0000259" key="1">
    <source>
        <dbReference type="Pfam" id="PF14080"/>
    </source>
</evidence>
<feature type="domain" description="DUF4261" evidence="1">
    <location>
        <begin position="183"/>
        <end position="237"/>
    </location>
</feature>
<keyword evidence="5" id="KW-1185">Reference proteome</keyword>
<evidence type="ECO:0000313" key="5">
    <source>
        <dbReference type="Proteomes" id="UP000281192"/>
    </source>
</evidence>
<proteinExistence type="predicted"/>
<reference evidence="3 4" key="1">
    <citation type="submission" date="2017-12" db="EMBL/GenBank/DDBJ databases">
        <title>The genome sequence of Caulobacter flavus CGMCC1 15093.</title>
        <authorList>
            <person name="Gao J."/>
            <person name="Mao X."/>
            <person name="Sun J."/>
        </authorList>
    </citation>
    <scope>NUCLEOTIDE SEQUENCE [LARGE SCALE GENOMIC DNA]</scope>
    <source>
        <strain evidence="3 4">CGMCC1 15093</strain>
    </source>
</reference>
<dbReference type="AlphaFoldDB" id="A0A2N5CNA4"/>
<dbReference type="RefSeq" id="WP_101715092.1">
    <property type="nucleotide sequence ID" value="NZ_CP026100.1"/>
</dbReference>
<dbReference type="OrthoDB" id="7499652at2"/>
<name>A0A2N5CNA4_9CAUL</name>
<accession>A0A2N5CNA4</accession>
<organism evidence="3 4">
    <name type="scientific">Caulobacter flavus</name>
    <dbReference type="NCBI Taxonomy" id="1679497"/>
    <lineage>
        <taxon>Bacteria</taxon>
        <taxon>Pseudomonadati</taxon>
        <taxon>Pseudomonadota</taxon>
        <taxon>Alphaproteobacteria</taxon>
        <taxon>Caulobacterales</taxon>
        <taxon>Caulobacteraceae</taxon>
        <taxon>Caulobacter</taxon>
    </lineage>
</organism>
<dbReference type="Pfam" id="PF14080">
    <property type="entry name" value="DUF4261"/>
    <property type="match status" value="1"/>
</dbReference>
<gene>
    <name evidence="2" type="ORF">C1707_10665</name>
    <name evidence="3" type="ORF">CFHF_22140</name>
</gene>